<gene>
    <name evidence="2" type="ORF">H9L14_03830</name>
</gene>
<reference evidence="2 3" key="1">
    <citation type="submission" date="2020-08" db="EMBL/GenBank/DDBJ databases">
        <title>Genome sequence of Sphingomonas sediminicola KACC 15039T.</title>
        <authorList>
            <person name="Hyun D.-W."/>
            <person name="Bae J.-W."/>
        </authorList>
    </citation>
    <scope>NUCLEOTIDE SEQUENCE [LARGE SCALE GENOMIC DNA]</scope>
    <source>
        <strain evidence="2 3">KACC 15039</strain>
    </source>
</reference>
<keyword evidence="3" id="KW-1185">Reference proteome</keyword>
<dbReference type="Proteomes" id="UP000516105">
    <property type="component" value="Chromosome"/>
</dbReference>
<name>A0ABX6TAB3_9SPHN</name>
<organism evidence="2 3">
    <name type="scientific">Sphingomonas sediminicola</name>
    <dbReference type="NCBI Taxonomy" id="386874"/>
    <lineage>
        <taxon>Bacteria</taxon>
        <taxon>Pseudomonadati</taxon>
        <taxon>Pseudomonadota</taxon>
        <taxon>Alphaproteobacteria</taxon>
        <taxon>Sphingomonadales</taxon>
        <taxon>Sphingomonadaceae</taxon>
        <taxon>Sphingomonas</taxon>
    </lineage>
</organism>
<dbReference type="InterPro" id="IPR002871">
    <property type="entry name" value="NIF_FeS_clus_asmbl_NifU_N"/>
</dbReference>
<dbReference type="EMBL" id="CP060782">
    <property type="protein sequence ID" value="QNP46336.1"/>
    <property type="molecule type" value="Genomic_DNA"/>
</dbReference>
<dbReference type="Gene3D" id="3.90.1010.10">
    <property type="match status" value="1"/>
</dbReference>
<dbReference type="RefSeq" id="WP_187709289.1">
    <property type="nucleotide sequence ID" value="NZ_CP060782.1"/>
</dbReference>
<proteinExistence type="predicted"/>
<dbReference type="Pfam" id="PF01592">
    <property type="entry name" value="NifU_N"/>
    <property type="match status" value="1"/>
</dbReference>
<evidence type="ECO:0000313" key="3">
    <source>
        <dbReference type="Proteomes" id="UP000516105"/>
    </source>
</evidence>
<dbReference type="CDD" id="cd06664">
    <property type="entry name" value="IscU_like"/>
    <property type="match status" value="1"/>
</dbReference>
<accession>A0ABX6TAB3</accession>
<evidence type="ECO:0000259" key="1">
    <source>
        <dbReference type="Pfam" id="PF01592"/>
    </source>
</evidence>
<sequence>MNAPLYTTDILRLAASLPTPRQLDRVDGTSEQRSPTCGSTLRLQVQLDEQGRIAEVSQEVHACAFGQASASILAANAAGRSSEEVVEALTDLESWLSGSRVDPGSWPGLDALAPARSRRSRHGAILLPFRALAAAMTGARG</sequence>
<feature type="domain" description="NIF system FeS cluster assembly NifU N-terminal" evidence="1">
    <location>
        <begin position="25"/>
        <end position="86"/>
    </location>
</feature>
<dbReference type="SUPFAM" id="SSF82649">
    <property type="entry name" value="SufE/NifU"/>
    <property type="match status" value="1"/>
</dbReference>
<protein>
    <submittedName>
        <fullName evidence="2">Iron-sulfur cluster assembly scaffold protein</fullName>
    </submittedName>
</protein>
<evidence type="ECO:0000313" key="2">
    <source>
        <dbReference type="EMBL" id="QNP46336.1"/>
    </source>
</evidence>